<dbReference type="InterPro" id="IPR041854">
    <property type="entry name" value="BFD-like_2Fe2S-bd_dom_sf"/>
</dbReference>
<dbReference type="Pfam" id="PF04324">
    <property type="entry name" value="Fer2_BFD"/>
    <property type="match status" value="1"/>
</dbReference>
<keyword evidence="1" id="KW-0560">Oxidoreductase</keyword>
<dbReference type="CDD" id="cd19946">
    <property type="entry name" value="GlpA-like_Fer2_BFD-like"/>
    <property type="match status" value="1"/>
</dbReference>
<evidence type="ECO:0000313" key="6">
    <source>
        <dbReference type="Proteomes" id="UP001055167"/>
    </source>
</evidence>
<dbReference type="PRINTS" id="PR00411">
    <property type="entry name" value="PNDRDTASEI"/>
</dbReference>
<sequence>MPDPVVAVVGAGPAGLRAAQALAEAGLRPVLIDEGDRPGGQIYRQPPPGAGRPGPDLYGFEAGRARALHRLVGDLAGRLAYRPGTLVWGIEDRHLDLLGPEGHGRLRVDRLVLATGAMDRVLPFPGWTLPGVFTLGAAQIALKAQGMALGARVALVGAGPLLPLVAHQYARAGIALAAVLDVTPLRAKAAAAAGLAAEPATLAKGLWYTLGGLLRGVPVRSGVRSVAAEGAGRVEALAWRDAAGRPRRVACDAVGASFGLRSETQAAELAGCRFAFDGTARQWLPARSPEGRSSLPHVYLAGDGSGIGGADAAELQGERAARALLADLGRPRDAAREARLDARLARQAGFRRALEAAYPYPHHIAGGVPDDETVCRCEGVTAGALRAAALDREAREMNRLKALTRVGMGRCQGRVCGHAAAEILARSLGVPVAAVGRLRAQPPVKPIPMREPAP</sequence>
<evidence type="ECO:0000256" key="1">
    <source>
        <dbReference type="ARBA" id="ARBA00023002"/>
    </source>
</evidence>
<name>A0ABQ4R1R5_9HYPH</name>
<dbReference type="Gene3D" id="1.10.10.1100">
    <property type="entry name" value="BFD-like [2Fe-2S]-binding domain"/>
    <property type="match status" value="1"/>
</dbReference>
<reference evidence="5" key="2">
    <citation type="submission" date="2021-08" db="EMBL/GenBank/DDBJ databases">
        <authorList>
            <person name="Tani A."/>
            <person name="Ola A."/>
            <person name="Ogura Y."/>
            <person name="Katsura K."/>
            <person name="Hayashi T."/>
        </authorList>
    </citation>
    <scope>NUCLEOTIDE SEQUENCE</scope>
    <source>
        <strain evidence="5">KCTC 52305</strain>
    </source>
</reference>
<reference evidence="5" key="1">
    <citation type="journal article" date="2021" name="Front. Microbiol.">
        <title>Comprehensive Comparative Genomics and Phenotyping of Methylobacterium Species.</title>
        <authorList>
            <person name="Alessa O."/>
            <person name="Ogura Y."/>
            <person name="Fujitani Y."/>
            <person name="Takami H."/>
            <person name="Hayashi T."/>
            <person name="Sahin N."/>
            <person name="Tani A."/>
        </authorList>
    </citation>
    <scope>NUCLEOTIDE SEQUENCE</scope>
    <source>
        <strain evidence="5">KCTC 52305</strain>
    </source>
</reference>
<proteinExistence type="predicted"/>
<dbReference type="SUPFAM" id="SSF51905">
    <property type="entry name" value="FAD/NAD(P)-binding domain"/>
    <property type="match status" value="1"/>
</dbReference>
<accession>A0ABQ4R1R5</accession>
<dbReference type="Pfam" id="PF07992">
    <property type="entry name" value="Pyr_redox_2"/>
    <property type="match status" value="1"/>
</dbReference>
<dbReference type="InterPro" id="IPR051691">
    <property type="entry name" value="Metab_Enz_Cyan_OpOx_G3PDH"/>
</dbReference>
<feature type="domain" description="FAD/NAD(P)-binding" evidence="4">
    <location>
        <begin position="6"/>
        <end position="317"/>
    </location>
</feature>
<dbReference type="PIRSF" id="PIRSF037495">
    <property type="entry name" value="Opine_OX_OoxA/HcnB"/>
    <property type="match status" value="1"/>
</dbReference>
<evidence type="ECO:0000313" key="5">
    <source>
        <dbReference type="EMBL" id="GJD51377.1"/>
    </source>
</evidence>
<dbReference type="RefSeq" id="WP_238313735.1">
    <property type="nucleotide sequence ID" value="NZ_BPQH01000013.1"/>
</dbReference>
<dbReference type="Gene3D" id="3.50.50.60">
    <property type="entry name" value="FAD/NAD(P)-binding domain"/>
    <property type="match status" value="3"/>
</dbReference>
<dbReference type="Proteomes" id="UP001055167">
    <property type="component" value="Unassembled WGS sequence"/>
</dbReference>
<evidence type="ECO:0000259" key="4">
    <source>
        <dbReference type="Pfam" id="PF07992"/>
    </source>
</evidence>
<keyword evidence="6" id="KW-1185">Reference proteome</keyword>
<organism evidence="5 6">
    <name type="scientific">Methylobacterium crusticola</name>
    <dbReference type="NCBI Taxonomy" id="1697972"/>
    <lineage>
        <taxon>Bacteria</taxon>
        <taxon>Pseudomonadati</taxon>
        <taxon>Pseudomonadota</taxon>
        <taxon>Alphaproteobacteria</taxon>
        <taxon>Hyphomicrobiales</taxon>
        <taxon>Methylobacteriaceae</taxon>
        <taxon>Methylobacterium</taxon>
    </lineage>
</organism>
<dbReference type="InterPro" id="IPR023753">
    <property type="entry name" value="FAD/NAD-binding_dom"/>
</dbReference>
<dbReference type="PRINTS" id="PR00368">
    <property type="entry name" value="FADPNR"/>
</dbReference>
<dbReference type="InterPro" id="IPR036188">
    <property type="entry name" value="FAD/NAD-bd_sf"/>
</dbReference>
<dbReference type="PANTHER" id="PTHR42949:SF3">
    <property type="entry name" value="ANAEROBIC GLYCEROL-3-PHOSPHATE DEHYDROGENASE SUBUNIT B"/>
    <property type="match status" value="1"/>
</dbReference>
<gene>
    <name evidence="5" type="primary">hcnB</name>
    <name evidence="5" type="ORF">OPKNFCMD_4131</name>
</gene>
<protein>
    <submittedName>
        <fullName evidence="5">Hydrogen cyanide synthase subunit HcnB</fullName>
    </submittedName>
</protein>
<comment type="caution">
    <text evidence="5">The sequence shown here is derived from an EMBL/GenBank/DDBJ whole genome shotgun (WGS) entry which is preliminary data.</text>
</comment>
<dbReference type="PANTHER" id="PTHR42949">
    <property type="entry name" value="ANAEROBIC GLYCEROL-3-PHOSPHATE DEHYDROGENASE SUBUNIT B"/>
    <property type="match status" value="1"/>
</dbReference>
<feature type="region of interest" description="Disordered" evidence="2">
    <location>
        <begin position="34"/>
        <end position="54"/>
    </location>
</feature>
<dbReference type="InterPro" id="IPR007419">
    <property type="entry name" value="BFD-like_2Fe2S-bd_dom"/>
</dbReference>
<dbReference type="EMBL" id="BPQH01000013">
    <property type="protein sequence ID" value="GJD51377.1"/>
    <property type="molecule type" value="Genomic_DNA"/>
</dbReference>
<dbReference type="InterPro" id="IPR017224">
    <property type="entry name" value="Opine_Oxase_asu/HCN_bsu"/>
</dbReference>
<feature type="domain" description="BFD-like [2Fe-2S]-binding" evidence="3">
    <location>
        <begin position="374"/>
        <end position="426"/>
    </location>
</feature>
<evidence type="ECO:0000256" key="2">
    <source>
        <dbReference type="SAM" id="MobiDB-lite"/>
    </source>
</evidence>
<evidence type="ECO:0000259" key="3">
    <source>
        <dbReference type="Pfam" id="PF04324"/>
    </source>
</evidence>